<dbReference type="PANTHER" id="PTHR19876">
    <property type="entry name" value="COATOMER"/>
    <property type="match status" value="1"/>
</dbReference>
<keyword evidence="2" id="KW-0677">Repeat</keyword>
<dbReference type="GO" id="GO:0006891">
    <property type="term" value="P:intra-Golgi vesicle-mediated transport"/>
    <property type="evidence" value="ECO:0007669"/>
    <property type="project" value="TreeGrafter"/>
</dbReference>
<dbReference type="Gramene" id="TuG1812G0700000089.01.T01">
    <property type="protein sequence ID" value="TuG1812G0700000089.01.T01"/>
    <property type="gene ID" value="TuG1812G0700000089.01"/>
</dbReference>
<dbReference type="Gene3D" id="2.130.10.10">
    <property type="entry name" value="YVTN repeat-like/Quinoprotein amine dehydrogenase"/>
    <property type="match status" value="2"/>
</dbReference>
<dbReference type="AlphaFoldDB" id="A0A8R7V0V7"/>
<dbReference type="InterPro" id="IPR050844">
    <property type="entry name" value="Coatomer_complex_subunit"/>
</dbReference>
<sequence>MHHGIVTGHEEGSFSIWDYQKKETVMELQLNDKGACQRPAIFQYFKEKPVQHSIFSVKFTAEGKCLVVGDGHGHIYVYDYTDTKPHKVKAHGKSVNSLAAHPTEPYLLSLSAFGKEKAHGISVDSLAAHPTEPYLLSSSVFGRNIKVWDWSKNWKKFQNFYVKPENTYYDGVHSVKFNPRDTNTFACVTSYDGVKAGNIKTSSLETTLKGPFVMADYFFTRGHQHLMVTLRSNSHNSEIWDLKTREVVHTLSMSGRKTTWVACHPKLPILVTTLDDGTVCLWHASTYRLEKMVHITNSKCRDLVFVQDINGRPRLAIAFETMIAIMEVNLPIANTSNASGLITGTN</sequence>
<dbReference type="GO" id="GO:0006886">
    <property type="term" value="P:intracellular protein transport"/>
    <property type="evidence" value="ECO:0007669"/>
    <property type="project" value="TreeGrafter"/>
</dbReference>
<dbReference type="SUPFAM" id="SSF50978">
    <property type="entry name" value="WD40 repeat-like"/>
    <property type="match status" value="1"/>
</dbReference>
<dbReference type="Pfam" id="PF00400">
    <property type="entry name" value="WD40"/>
    <property type="match status" value="2"/>
</dbReference>
<keyword evidence="1" id="KW-0853">WD repeat</keyword>
<name>A0A8R7V0V7_TRIUA</name>
<evidence type="ECO:0000313" key="4">
    <source>
        <dbReference type="Proteomes" id="UP000015106"/>
    </source>
</evidence>
<dbReference type="PANTHER" id="PTHR19876:SF70">
    <property type="entry name" value="COATOMER WD ASSOCIATED REGION DOMAIN-CONTAINING PROTEIN"/>
    <property type="match status" value="1"/>
</dbReference>
<dbReference type="SMART" id="SM00320">
    <property type="entry name" value="WD40"/>
    <property type="match status" value="3"/>
</dbReference>
<evidence type="ECO:0000256" key="2">
    <source>
        <dbReference type="ARBA" id="ARBA00022737"/>
    </source>
</evidence>
<protein>
    <submittedName>
        <fullName evidence="3">Uncharacterized protein</fullName>
    </submittedName>
</protein>
<dbReference type="InterPro" id="IPR015943">
    <property type="entry name" value="WD40/YVTN_repeat-like_dom_sf"/>
</dbReference>
<evidence type="ECO:0000313" key="3">
    <source>
        <dbReference type="EnsemblPlants" id="TuG1812G0700000089.01.T01"/>
    </source>
</evidence>
<dbReference type="EnsemblPlants" id="TuG1812G0700000089.01.T01">
    <property type="protein sequence ID" value="TuG1812G0700000089.01.T01"/>
    <property type="gene ID" value="TuG1812G0700000089.01"/>
</dbReference>
<dbReference type="GO" id="GO:0030126">
    <property type="term" value="C:COPI vesicle coat"/>
    <property type="evidence" value="ECO:0007669"/>
    <property type="project" value="TreeGrafter"/>
</dbReference>
<dbReference type="Proteomes" id="UP000015106">
    <property type="component" value="Chromosome 7"/>
</dbReference>
<dbReference type="GO" id="GO:0006888">
    <property type="term" value="P:endoplasmic reticulum to Golgi vesicle-mediated transport"/>
    <property type="evidence" value="ECO:0007669"/>
    <property type="project" value="TreeGrafter"/>
</dbReference>
<proteinExistence type="predicted"/>
<dbReference type="GO" id="GO:0006890">
    <property type="term" value="P:retrograde vesicle-mediated transport, Golgi to endoplasmic reticulum"/>
    <property type="evidence" value="ECO:0007669"/>
    <property type="project" value="TreeGrafter"/>
</dbReference>
<reference evidence="3" key="2">
    <citation type="submission" date="2018-03" db="EMBL/GenBank/DDBJ databases">
        <title>The Triticum urartu genome reveals the dynamic nature of wheat genome evolution.</title>
        <authorList>
            <person name="Ling H."/>
            <person name="Ma B."/>
            <person name="Shi X."/>
            <person name="Liu H."/>
            <person name="Dong L."/>
            <person name="Sun H."/>
            <person name="Cao Y."/>
            <person name="Gao Q."/>
            <person name="Zheng S."/>
            <person name="Li Y."/>
            <person name="Yu Y."/>
            <person name="Du H."/>
            <person name="Qi M."/>
            <person name="Li Y."/>
            <person name="Yu H."/>
            <person name="Cui Y."/>
            <person name="Wang N."/>
            <person name="Chen C."/>
            <person name="Wu H."/>
            <person name="Zhao Y."/>
            <person name="Zhang J."/>
            <person name="Li Y."/>
            <person name="Zhou W."/>
            <person name="Zhang B."/>
            <person name="Hu W."/>
            <person name="Eijk M."/>
            <person name="Tang J."/>
            <person name="Witsenboer H."/>
            <person name="Zhao S."/>
            <person name="Li Z."/>
            <person name="Zhang A."/>
            <person name="Wang D."/>
            <person name="Liang C."/>
        </authorList>
    </citation>
    <scope>NUCLEOTIDE SEQUENCE [LARGE SCALE GENOMIC DNA]</scope>
    <source>
        <strain evidence="3">cv. G1812</strain>
    </source>
</reference>
<dbReference type="InterPro" id="IPR036322">
    <property type="entry name" value="WD40_repeat_dom_sf"/>
</dbReference>
<reference evidence="4" key="1">
    <citation type="journal article" date="2013" name="Nature">
        <title>Draft genome of the wheat A-genome progenitor Triticum urartu.</title>
        <authorList>
            <person name="Ling H.Q."/>
            <person name="Zhao S."/>
            <person name="Liu D."/>
            <person name="Wang J."/>
            <person name="Sun H."/>
            <person name="Zhang C."/>
            <person name="Fan H."/>
            <person name="Li D."/>
            <person name="Dong L."/>
            <person name="Tao Y."/>
            <person name="Gao C."/>
            <person name="Wu H."/>
            <person name="Li Y."/>
            <person name="Cui Y."/>
            <person name="Guo X."/>
            <person name="Zheng S."/>
            <person name="Wang B."/>
            <person name="Yu K."/>
            <person name="Liang Q."/>
            <person name="Yang W."/>
            <person name="Lou X."/>
            <person name="Chen J."/>
            <person name="Feng M."/>
            <person name="Jian J."/>
            <person name="Zhang X."/>
            <person name="Luo G."/>
            <person name="Jiang Y."/>
            <person name="Liu J."/>
            <person name="Wang Z."/>
            <person name="Sha Y."/>
            <person name="Zhang B."/>
            <person name="Wu H."/>
            <person name="Tang D."/>
            <person name="Shen Q."/>
            <person name="Xue P."/>
            <person name="Zou S."/>
            <person name="Wang X."/>
            <person name="Liu X."/>
            <person name="Wang F."/>
            <person name="Yang Y."/>
            <person name="An X."/>
            <person name="Dong Z."/>
            <person name="Zhang K."/>
            <person name="Zhang X."/>
            <person name="Luo M.C."/>
            <person name="Dvorak J."/>
            <person name="Tong Y."/>
            <person name="Wang J."/>
            <person name="Yang H."/>
            <person name="Li Z."/>
            <person name="Wang D."/>
            <person name="Zhang A."/>
            <person name="Wang J."/>
        </authorList>
    </citation>
    <scope>NUCLEOTIDE SEQUENCE</scope>
    <source>
        <strain evidence="4">cv. G1812</strain>
    </source>
</reference>
<accession>A0A8R7V0V7</accession>
<reference evidence="3" key="3">
    <citation type="submission" date="2022-06" db="UniProtKB">
        <authorList>
            <consortium name="EnsemblPlants"/>
        </authorList>
    </citation>
    <scope>IDENTIFICATION</scope>
</reference>
<evidence type="ECO:0000256" key="1">
    <source>
        <dbReference type="ARBA" id="ARBA00022574"/>
    </source>
</evidence>
<organism evidence="3 4">
    <name type="scientific">Triticum urartu</name>
    <name type="common">Red wild einkorn</name>
    <name type="synonym">Crithodium urartu</name>
    <dbReference type="NCBI Taxonomy" id="4572"/>
    <lineage>
        <taxon>Eukaryota</taxon>
        <taxon>Viridiplantae</taxon>
        <taxon>Streptophyta</taxon>
        <taxon>Embryophyta</taxon>
        <taxon>Tracheophyta</taxon>
        <taxon>Spermatophyta</taxon>
        <taxon>Magnoliopsida</taxon>
        <taxon>Liliopsida</taxon>
        <taxon>Poales</taxon>
        <taxon>Poaceae</taxon>
        <taxon>BOP clade</taxon>
        <taxon>Pooideae</taxon>
        <taxon>Triticodae</taxon>
        <taxon>Triticeae</taxon>
        <taxon>Triticinae</taxon>
        <taxon>Triticum</taxon>
    </lineage>
</organism>
<dbReference type="InterPro" id="IPR001680">
    <property type="entry name" value="WD40_rpt"/>
</dbReference>
<keyword evidence="4" id="KW-1185">Reference proteome</keyword>